<keyword evidence="2" id="KW-1185">Reference proteome</keyword>
<evidence type="ECO:0000313" key="1">
    <source>
        <dbReference type="EMBL" id="KAH6922106.1"/>
    </source>
</evidence>
<dbReference type="Proteomes" id="UP000821845">
    <property type="component" value="Chromosome 9"/>
</dbReference>
<sequence length="156" mass="17357">MTTETLCTSSKPGVIATTLAITDIYAKHGSLYRDRMARLIPIPGTLLGHAFSVKCWLWRRDGGEVRVFFDLSLPAGEGSDERDSLFSRKASVIVTHLTDREKGIKLSMDEGGRRDLEKQGPGYGNTILCSQQVSWKDIEMNGLIVNDTLHVNIEFD</sequence>
<comment type="caution">
    <text evidence="1">The sequence shown here is derived from an EMBL/GenBank/DDBJ whole genome shotgun (WGS) entry which is preliminary data.</text>
</comment>
<evidence type="ECO:0000313" key="2">
    <source>
        <dbReference type="Proteomes" id="UP000821845"/>
    </source>
</evidence>
<gene>
    <name evidence="1" type="ORF">HPB50_009518</name>
</gene>
<reference evidence="1" key="1">
    <citation type="submission" date="2020-05" db="EMBL/GenBank/DDBJ databases">
        <title>Large-scale comparative analyses of tick genomes elucidate their genetic diversity and vector capacities.</title>
        <authorList>
            <person name="Jia N."/>
            <person name="Wang J."/>
            <person name="Shi W."/>
            <person name="Du L."/>
            <person name="Sun Y."/>
            <person name="Zhan W."/>
            <person name="Jiang J."/>
            <person name="Wang Q."/>
            <person name="Zhang B."/>
            <person name="Ji P."/>
            <person name="Sakyi L.B."/>
            <person name="Cui X."/>
            <person name="Yuan T."/>
            <person name="Jiang B."/>
            <person name="Yang W."/>
            <person name="Lam T.T.-Y."/>
            <person name="Chang Q."/>
            <person name="Ding S."/>
            <person name="Wang X."/>
            <person name="Zhu J."/>
            <person name="Ruan X."/>
            <person name="Zhao L."/>
            <person name="Wei J."/>
            <person name="Que T."/>
            <person name="Du C."/>
            <person name="Cheng J."/>
            <person name="Dai P."/>
            <person name="Han X."/>
            <person name="Huang E."/>
            <person name="Gao Y."/>
            <person name="Liu J."/>
            <person name="Shao H."/>
            <person name="Ye R."/>
            <person name="Li L."/>
            <person name="Wei W."/>
            <person name="Wang X."/>
            <person name="Wang C."/>
            <person name="Yang T."/>
            <person name="Huo Q."/>
            <person name="Li W."/>
            <person name="Guo W."/>
            <person name="Chen H."/>
            <person name="Zhou L."/>
            <person name="Ni X."/>
            <person name="Tian J."/>
            <person name="Zhou Y."/>
            <person name="Sheng Y."/>
            <person name="Liu T."/>
            <person name="Pan Y."/>
            <person name="Xia L."/>
            <person name="Li J."/>
            <person name="Zhao F."/>
            <person name="Cao W."/>
        </authorList>
    </citation>
    <scope>NUCLEOTIDE SEQUENCE</scope>
    <source>
        <strain evidence="1">Hyas-2018</strain>
    </source>
</reference>
<organism evidence="1 2">
    <name type="scientific">Hyalomma asiaticum</name>
    <name type="common">Tick</name>
    <dbReference type="NCBI Taxonomy" id="266040"/>
    <lineage>
        <taxon>Eukaryota</taxon>
        <taxon>Metazoa</taxon>
        <taxon>Ecdysozoa</taxon>
        <taxon>Arthropoda</taxon>
        <taxon>Chelicerata</taxon>
        <taxon>Arachnida</taxon>
        <taxon>Acari</taxon>
        <taxon>Parasitiformes</taxon>
        <taxon>Ixodida</taxon>
        <taxon>Ixodoidea</taxon>
        <taxon>Ixodidae</taxon>
        <taxon>Hyalomminae</taxon>
        <taxon>Hyalomma</taxon>
    </lineage>
</organism>
<protein>
    <submittedName>
        <fullName evidence="1">Uncharacterized protein</fullName>
    </submittedName>
</protein>
<accession>A0ACB7RK21</accession>
<dbReference type="EMBL" id="CM023489">
    <property type="protein sequence ID" value="KAH6922106.1"/>
    <property type="molecule type" value="Genomic_DNA"/>
</dbReference>
<proteinExistence type="predicted"/>
<name>A0ACB7RK21_HYAAI</name>